<dbReference type="GO" id="GO:0006508">
    <property type="term" value="P:proteolysis"/>
    <property type="evidence" value="ECO:0007669"/>
    <property type="project" value="UniProtKB-KW"/>
</dbReference>
<feature type="compositionally biased region" description="Basic and acidic residues" evidence="1">
    <location>
        <begin position="61"/>
        <end position="72"/>
    </location>
</feature>
<gene>
    <name evidence="4" type="ORF">KS419_24650</name>
</gene>
<dbReference type="EMBL" id="JAHQCS010000190">
    <property type="protein sequence ID" value="MBU9714939.1"/>
    <property type="molecule type" value="Genomic_DNA"/>
</dbReference>
<dbReference type="Proteomes" id="UP000784880">
    <property type="component" value="Unassembled WGS sequence"/>
</dbReference>
<accession>A0ABS6JP08</accession>
<evidence type="ECO:0000256" key="2">
    <source>
        <dbReference type="SAM" id="SignalP"/>
    </source>
</evidence>
<dbReference type="RefSeq" id="WP_217069762.1">
    <property type="nucleotide sequence ID" value="NZ_JAHQCS010000190.1"/>
</dbReference>
<reference evidence="4 5" key="1">
    <citation type="submission" date="2021-06" db="EMBL/GenBank/DDBJ databases">
        <title>Bacillus sp. RD4P76, an endophyte from a halophyte.</title>
        <authorList>
            <person name="Sun J.-Q."/>
        </authorList>
    </citation>
    <scope>NUCLEOTIDE SEQUENCE [LARGE SCALE GENOMIC DNA]</scope>
    <source>
        <strain evidence="4 5">CGMCC 1.15917</strain>
    </source>
</reference>
<evidence type="ECO:0000256" key="1">
    <source>
        <dbReference type="SAM" id="MobiDB-lite"/>
    </source>
</evidence>
<dbReference type="InterPro" id="IPR025748">
    <property type="entry name" value="PrcB_C_dom"/>
</dbReference>
<keyword evidence="2" id="KW-0732">Signal</keyword>
<dbReference type="GO" id="GO:0008233">
    <property type="term" value="F:peptidase activity"/>
    <property type="evidence" value="ECO:0007669"/>
    <property type="project" value="UniProtKB-KW"/>
</dbReference>
<keyword evidence="5" id="KW-1185">Reference proteome</keyword>
<evidence type="ECO:0000313" key="4">
    <source>
        <dbReference type="EMBL" id="MBU9714939.1"/>
    </source>
</evidence>
<evidence type="ECO:0000259" key="3">
    <source>
        <dbReference type="Pfam" id="PF14343"/>
    </source>
</evidence>
<feature type="chain" id="PRO_5046778999" evidence="2">
    <location>
        <begin position="22"/>
        <end position="257"/>
    </location>
</feature>
<dbReference type="PROSITE" id="PS51257">
    <property type="entry name" value="PROKAR_LIPOPROTEIN"/>
    <property type="match status" value="1"/>
</dbReference>
<dbReference type="Pfam" id="PF14343">
    <property type="entry name" value="PrcB_C"/>
    <property type="match status" value="1"/>
</dbReference>
<protein>
    <submittedName>
        <fullName evidence="4">Protease complex subunit PrcB family protein</fullName>
    </submittedName>
</protein>
<feature type="signal peptide" evidence="2">
    <location>
        <begin position="1"/>
        <end position="21"/>
    </location>
</feature>
<keyword evidence="4" id="KW-0378">Hydrolase</keyword>
<proteinExistence type="predicted"/>
<evidence type="ECO:0000313" key="5">
    <source>
        <dbReference type="Proteomes" id="UP000784880"/>
    </source>
</evidence>
<comment type="caution">
    <text evidence="4">The sequence shown here is derived from an EMBL/GenBank/DDBJ whole genome shotgun (WGS) entry which is preliminary data.</text>
</comment>
<organism evidence="4 5">
    <name type="scientific">Evansella tamaricis</name>
    <dbReference type="NCBI Taxonomy" id="2069301"/>
    <lineage>
        <taxon>Bacteria</taxon>
        <taxon>Bacillati</taxon>
        <taxon>Bacillota</taxon>
        <taxon>Bacilli</taxon>
        <taxon>Bacillales</taxon>
        <taxon>Bacillaceae</taxon>
        <taxon>Evansella</taxon>
    </lineage>
</organism>
<feature type="region of interest" description="Disordered" evidence="1">
    <location>
        <begin position="56"/>
        <end position="130"/>
    </location>
</feature>
<feature type="domain" description="PrcB C-terminal" evidence="3">
    <location>
        <begin position="170"/>
        <end position="227"/>
    </location>
</feature>
<keyword evidence="4" id="KW-0645">Protease</keyword>
<feature type="compositionally biased region" description="Basic and acidic residues" evidence="1">
    <location>
        <begin position="93"/>
        <end position="107"/>
    </location>
</feature>
<name>A0ABS6JP08_9BACI</name>
<feature type="compositionally biased region" description="Basic and acidic residues" evidence="1">
    <location>
        <begin position="115"/>
        <end position="130"/>
    </location>
</feature>
<sequence>MKNYKLLFFLSIIGLFVSACGQGTTVEGEQSIVELLNERTDRSSFMEIREGFTTNDSFISTDKKEETEKAENVEDQDQQTDHAESNSGDDTDKELAEDSQESPKNDDTNTTTPADNKEERSDEVKRDASTYRILDHTKAMQDADVSDYLTRLRQNTNIRGWNAIEYQGGTVLVVSAGQRNTGGYYLEVSGVQEESDGVRVDIIEHRPGPGDMVTMAITNPYIIIEFPDMPPDANWKVYDVKRGEFFPYWTNSSGVEK</sequence>